<dbReference type="AlphaFoldDB" id="A0A6A5ZXU2"/>
<protein>
    <submittedName>
        <fullName evidence="5">Uncharacterized protein</fullName>
    </submittedName>
</protein>
<name>A0A6A5ZXU2_9PLEO</name>
<organism evidence="5 6">
    <name type="scientific">Lophiotrema nucula</name>
    <dbReference type="NCBI Taxonomy" id="690887"/>
    <lineage>
        <taxon>Eukaryota</taxon>
        <taxon>Fungi</taxon>
        <taxon>Dikarya</taxon>
        <taxon>Ascomycota</taxon>
        <taxon>Pezizomycotina</taxon>
        <taxon>Dothideomycetes</taxon>
        <taxon>Pleosporomycetidae</taxon>
        <taxon>Pleosporales</taxon>
        <taxon>Lophiotremataceae</taxon>
        <taxon>Lophiotrema</taxon>
    </lineage>
</organism>
<evidence type="ECO:0000256" key="4">
    <source>
        <dbReference type="SAM" id="Phobius"/>
    </source>
</evidence>
<evidence type="ECO:0000313" key="5">
    <source>
        <dbReference type="EMBL" id="KAF2123208.1"/>
    </source>
</evidence>
<gene>
    <name evidence="5" type="ORF">BDV96DRAFT_15554</name>
</gene>
<evidence type="ECO:0000256" key="3">
    <source>
        <dbReference type="ARBA" id="ARBA00035112"/>
    </source>
</evidence>
<reference evidence="5" key="1">
    <citation type="journal article" date="2020" name="Stud. Mycol.">
        <title>101 Dothideomycetes genomes: a test case for predicting lifestyles and emergence of pathogens.</title>
        <authorList>
            <person name="Haridas S."/>
            <person name="Albert R."/>
            <person name="Binder M."/>
            <person name="Bloem J."/>
            <person name="Labutti K."/>
            <person name="Salamov A."/>
            <person name="Andreopoulos B."/>
            <person name="Baker S."/>
            <person name="Barry K."/>
            <person name="Bills G."/>
            <person name="Bluhm B."/>
            <person name="Cannon C."/>
            <person name="Castanera R."/>
            <person name="Culley D."/>
            <person name="Daum C."/>
            <person name="Ezra D."/>
            <person name="Gonzalez J."/>
            <person name="Henrissat B."/>
            <person name="Kuo A."/>
            <person name="Liang C."/>
            <person name="Lipzen A."/>
            <person name="Lutzoni F."/>
            <person name="Magnuson J."/>
            <person name="Mondo S."/>
            <person name="Nolan M."/>
            <person name="Ohm R."/>
            <person name="Pangilinan J."/>
            <person name="Park H.-J."/>
            <person name="Ramirez L."/>
            <person name="Alfaro M."/>
            <person name="Sun H."/>
            <person name="Tritt A."/>
            <person name="Yoshinaga Y."/>
            <person name="Zwiers L.-H."/>
            <person name="Turgeon B."/>
            <person name="Goodwin S."/>
            <person name="Spatafora J."/>
            <person name="Crous P."/>
            <person name="Grigoriev I."/>
        </authorList>
    </citation>
    <scope>NUCLEOTIDE SEQUENCE</scope>
    <source>
        <strain evidence="5">CBS 627.86</strain>
    </source>
</reference>
<comment type="similarity">
    <text evidence="3">Belongs to the ustYa family.</text>
</comment>
<dbReference type="GO" id="GO:0043386">
    <property type="term" value="P:mycotoxin biosynthetic process"/>
    <property type="evidence" value="ECO:0007669"/>
    <property type="project" value="InterPro"/>
</dbReference>
<dbReference type="EMBL" id="ML977310">
    <property type="protein sequence ID" value="KAF2123208.1"/>
    <property type="molecule type" value="Genomic_DNA"/>
</dbReference>
<accession>A0A6A5ZXU2</accession>
<evidence type="ECO:0000313" key="6">
    <source>
        <dbReference type="Proteomes" id="UP000799770"/>
    </source>
</evidence>
<comment type="pathway">
    <text evidence="1">Mycotoxin biosynthesis.</text>
</comment>
<keyword evidence="4" id="KW-1133">Transmembrane helix</keyword>
<dbReference type="PANTHER" id="PTHR33365">
    <property type="entry name" value="YALI0B05434P"/>
    <property type="match status" value="1"/>
</dbReference>
<dbReference type="OrthoDB" id="3687641at2759"/>
<sequence>MEKQRIFAKTWVLVLLGFMTGVFVGCSVRQIEFNRFPSKSALARNVRLSFAYDKRYTGSSPDTERVWDELLPVDFGFIKHSTLSPDPSAVAAFHQLHCLNGIRLHLDGKHSKRAASAHEDVSPAHMRHCIDYLRQSIMCAADSNLEPVNEELGGVTGWGSERTCRDFDALVGWTRKHRSA</sequence>
<dbReference type="InterPro" id="IPR021765">
    <property type="entry name" value="UstYa-like"/>
</dbReference>
<evidence type="ECO:0000256" key="2">
    <source>
        <dbReference type="ARBA" id="ARBA00023002"/>
    </source>
</evidence>
<feature type="transmembrane region" description="Helical" evidence="4">
    <location>
        <begin position="6"/>
        <end position="28"/>
    </location>
</feature>
<keyword evidence="4" id="KW-0472">Membrane</keyword>
<dbReference type="PANTHER" id="PTHR33365:SF11">
    <property type="entry name" value="TAT PATHWAY SIGNAL SEQUENCE"/>
    <property type="match status" value="1"/>
</dbReference>
<dbReference type="Pfam" id="PF11807">
    <property type="entry name" value="UstYa"/>
    <property type="match status" value="1"/>
</dbReference>
<dbReference type="Proteomes" id="UP000799770">
    <property type="component" value="Unassembled WGS sequence"/>
</dbReference>
<dbReference type="GO" id="GO:0016491">
    <property type="term" value="F:oxidoreductase activity"/>
    <property type="evidence" value="ECO:0007669"/>
    <property type="project" value="UniProtKB-KW"/>
</dbReference>
<dbReference type="PROSITE" id="PS51257">
    <property type="entry name" value="PROKAR_LIPOPROTEIN"/>
    <property type="match status" value="1"/>
</dbReference>
<keyword evidence="2" id="KW-0560">Oxidoreductase</keyword>
<evidence type="ECO:0000256" key="1">
    <source>
        <dbReference type="ARBA" id="ARBA00004685"/>
    </source>
</evidence>
<keyword evidence="6" id="KW-1185">Reference proteome</keyword>
<proteinExistence type="inferred from homology"/>
<keyword evidence="4" id="KW-0812">Transmembrane</keyword>